<feature type="transmembrane region" description="Helical" evidence="22">
    <location>
        <begin position="68"/>
        <end position="86"/>
    </location>
</feature>
<evidence type="ECO:0000256" key="4">
    <source>
        <dbReference type="ARBA" id="ARBA00022618"/>
    </source>
</evidence>
<evidence type="ECO:0000256" key="19">
    <source>
        <dbReference type="ARBA" id="ARBA00044770"/>
    </source>
</evidence>
<evidence type="ECO:0000256" key="17">
    <source>
        <dbReference type="ARBA" id="ARBA00041185"/>
    </source>
</evidence>
<feature type="transmembrane region" description="Helical" evidence="22">
    <location>
        <begin position="131"/>
        <end position="149"/>
    </location>
</feature>
<evidence type="ECO:0000256" key="8">
    <source>
        <dbReference type="ARBA" id="ARBA00022960"/>
    </source>
</evidence>
<keyword evidence="7 22" id="KW-0812">Transmembrane</keyword>
<feature type="transmembrane region" description="Helical" evidence="22">
    <location>
        <begin position="179"/>
        <end position="196"/>
    </location>
</feature>
<evidence type="ECO:0000256" key="3">
    <source>
        <dbReference type="ARBA" id="ARBA00022475"/>
    </source>
</evidence>
<gene>
    <name evidence="23" type="primary">ftsW</name>
    <name evidence="23" type="ORF">H8706_06235</name>
</gene>
<evidence type="ECO:0000256" key="10">
    <source>
        <dbReference type="ARBA" id="ARBA00022989"/>
    </source>
</evidence>
<dbReference type="PANTHER" id="PTHR30474:SF2">
    <property type="entry name" value="PEPTIDOGLYCAN GLYCOSYLTRANSFERASE FTSW-RELATED"/>
    <property type="match status" value="1"/>
</dbReference>
<dbReference type="GO" id="GO:0032153">
    <property type="term" value="C:cell division site"/>
    <property type="evidence" value="ECO:0007669"/>
    <property type="project" value="TreeGrafter"/>
</dbReference>
<protein>
    <recommendedName>
        <fullName evidence="17">Probable peptidoglycan glycosyltransferase FtsW</fullName>
        <ecNumber evidence="19">2.4.99.28</ecNumber>
    </recommendedName>
    <alternativeName>
        <fullName evidence="18">Cell division protein FtsW</fullName>
    </alternativeName>
    <alternativeName>
        <fullName evidence="15">Cell wall polymerase</fullName>
    </alternativeName>
    <alternativeName>
        <fullName evidence="14">Peptidoglycan polymerase</fullName>
    </alternativeName>
</protein>
<comment type="pathway">
    <text evidence="2">Cell wall biogenesis; peptidoglycan biosynthesis.</text>
</comment>
<evidence type="ECO:0000256" key="20">
    <source>
        <dbReference type="ARBA" id="ARBA00049902"/>
    </source>
</evidence>
<evidence type="ECO:0000313" key="23">
    <source>
        <dbReference type="EMBL" id="MBC8596464.1"/>
    </source>
</evidence>
<comment type="caution">
    <text evidence="23">The sequence shown here is derived from an EMBL/GenBank/DDBJ whole genome shotgun (WGS) entry which is preliminary data.</text>
</comment>
<reference evidence="23" key="1">
    <citation type="submission" date="2020-08" db="EMBL/GenBank/DDBJ databases">
        <title>Genome public.</title>
        <authorList>
            <person name="Liu C."/>
            <person name="Sun Q."/>
        </authorList>
    </citation>
    <scope>NUCLEOTIDE SEQUENCE</scope>
    <source>
        <strain evidence="23">NSJ-50</strain>
    </source>
</reference>
<organism evidence="23 24">
    <name type="scientific">Qingrenia yutianensis</name>
    <dbReference type="NCBI Taxonomy" id="2763676"/>
    <lineage>
        <taxon>Bacteria</taxon>
        <taxon>Bacillati</taxon>
        <taxon>Bacillota</taxon>
        <taxon>Clostridia</taxon>
        <taxon>Eubacteriales</taxon>
        <taxon>Oscillospiraceae</taxon>
        <taxon>Qingrenia</taxon>
    </lineage>
</organism>
<dbReference type="PANTHER" id="PTHR30474">
    <property type="entry name" value="CELL CYCLE PROTEIN"/>
    <property type="match status" value="1"/>
</dbReference>
<keyword evidence="24" id="KW-1185">Reference proteome</keyword>
<dbReference type="GO" id="GO:0051301">
    <property type="term" value="P:cell division"/>
    <property type="evidence" value="ECO:0007669"/>
    <property type="project" value="UniProtKB-KW"/>
</dbReference>
<evidence type="ECO:0000256" key="16">
    <source>
        <dbReference type="ARBA" id="ARBA00038053"/>
    </source>
</evidence>
<evidence type="ECO:0000256" key="2">
    <source>
        <dbReference type="ARBA" id="ARBA00004752"/>
    </source>
</evidence>
<dbReference type="AlphaFoldDB" id="A0A926FDH0"/>
<evidence type="ECO:0000256" key="18">
    <source>
        <dbReference type="ARBA" id="ARBA00041418"/>
    </source>
</evidence>
<dbReference type="EC" id="2.4.99.28" evidence="19"/>
<evidence type="ECO:0000256" key="21">
    <source>
        <dbReference type="ARBA" id="ARBA00049966"/>
    </source>
</evidence>
<evidence type="ECO:0000256" key="6">
    <source>
        <dbReference type="ARBA" id="ARBA00022679"/>
    </source>
</evidence>
<keyword evidence="13" id="KW-0961">Cell wall biogenesis/degradation</keyword>
<evidence type="ECO:0000256" key="13">
    <source>
        <dbReference type="ARBA" id="ARBA00023316"/>
    </source>
</evidence>
<evidence type="ECO:0000256" key="7">
    <source>
        <dbReference type="ARBA" id="ARBA00022692"/>
    </source>
</evidence>
<dbReference type="GO" id="GO:0008360">
    <property type="term" value="P:regulation of cell shape"/>
    <property type="evidence" value="ECO:0007669"/>
    <property type="project" value="UniProtKB-KW"/>
</dbReference>
<feature type="transmembrane region" description="Helical" evidence="22">
    <location>
        <begin position="293"/>
        <end position="318"/>
    </location>
</feature>
<keyword evidence="5" id="KW-0328">Glycosyltransferase</keyword>
<keyword evidence="8" id="KW-0133">Cell shape</keyword>
<accession>A0A926FDH0</accession>
<evidence type="ECO:0000256" key="22">
    <source>
        <dbReference type="SAM" id="Phobius"/>
    </source>
</evidence>
<dbReference type="GO" id="GO:0005886">
    <property type="term" value="C:plasma membrane"/>
    <property type="evidence" value="ECO:0007669"/>
    <property type="project" value="UniProtKB-SubCell"/>
</dbReference>
<evidence type="ECO:0000256" key="9">
    <source>
        <dbReference type="ARBA" id="ARBA00022984"/>
    </source>
</evidence>
<feature type="transmembrane region" description="Helical" evidence="22">
    <location>
        <begin position="35"/>
        <end position="56"/>
    </location>
</feature>
<comment type="subcellular location">
    <subcellularLocation>
        <location evidence="1">Cell membrane</location>
        <topology evidence="1">Multi-pass membrane protein</topology>
    </subcellularLocation>
</comment>
<keyword evidence="10 22" id="KW-1133">Transmembrane helix</keyword>
<keyword evidence="3" id="KW-1003">Cell membrane</keyword>
<evidence type="ECO:0000256" key="11">
    <source>
        <dbReference type="ARBA" id="ARBA00023136"/>
    </source>
</evidence>
<evidence type="ECO:0000256" key="14">
    <source>
        <dbReference type="ARBA" id="ARBA00032370"/>
    </source>
</evidence>
<dbReference type="EMBL" id="JACRTE010000005">
    <property type="protein sequence ID" value="MBC8596464.1"/>
    <property type="molecule type" value="Genomic_DNA"/>
</dbReference>
<sequence length="359" mass="39847">MDFTFLTTLIILIIFGLTMTFSASSASAHYQYNDAFYFIKRQMFFAVFGLIIMYAVSRIDLEWAKRIALPLLGITVVLLVLVLIVGEDIKGAKRWLKLGPISFQPSEIAKYCVIIFMAKSISARKKPIQKFFADFIPYILFCAFMAGLVFAENHLSGAFTVFVSGMIVLFVGGAKIWQFCMCLPPVIVAVIAAIALEPYRLKRFLTFLDPFENYLGDGFQIVQSLYAIGSGGFFGLGLGQSRQKYLYIPEPHNDFIFPIICEELGFVGAVFMIALFLILIWRGIKIAIEAPDSFSSMVVCGIIGLIGFQVMINIAVVTSSMPVTGMPLPFFSYGGTALVFQLAAMGYILNVSRYSAKNN</sequence>
<comment type="similarity">
    <text evidence="16">Belongs to the SEDS family. FtsW subfamily.</text>
</comment>
<dbReference type="GO" id="GO:0071555">
    <property type="term" value="P:cell wall organization"/>
    <property type="evidence" value="ECO:0007669"/>
    <property type="project" value="UniProtKB-KW"/>
</dbReference>
<evidence type="ECO:0000256" key="1">
    <source>
        <dbReference type="ARBA" id="ARBA00004651"/>
    </source>
</evidence>
<evidence type="ECO:0000256" key="15">
    <source>
        <dbReference type="ARBA" id="ARBA00033270"/>
    </source>
</evidence>
<dbReference type="GO" id="GO:0009252">
    <property type="term" value="P:peptidoglycan biosynthetic process"/>
    <property type="evidence" value="ECO:0007669"/>
    <property type="project" value="UniProtKB-KW"/>
</dbReference>
<dbReference type="InterPro" id="IPR001182">
    <property type="entry name" value="FtsW/RodA"/>
</dbReference>
<dbReference type="GO" id="GO:0008955">
    <property type="term" value="F:peptidoglycan glycosyltransferase activity"/>
    <property type="evidence" value="ECO:0007669"/>
    <property type="project" value="UniProtKB-EC"/>
</dbReference>
<dbReference type="InterPro" id="IPR013437">
    <property type="entry name" value="FtsW"/>
</dbReference>
<dbReference type="Pfam" id="PF01098">
    <property type="entry name" value="FTSW_RODA_SPOVE"/>
    <property type="match status" value="1"/>
</dbReference>
<comment type="function">
    <text evidence="21">Peptidoglycan polymerase that is essential for cell division.</text>
</comment>
<feature type="transmembrane region" description="Helical" evidence="22">
    <location>
        <begin position="155"/>
        <end position="172"/>
    </location>
</feature>
<evidence type="ECO:0000313" key="24">
    <source>
        <dbReference type="Proteomes" id="UP000647416"/>
    </source>
</evidence>
<proteinExistence type="inferred from homology"/>
<dbReference type="GO" id="GO:0015648">
    <property type="term" value="F:lipid-linked peptidoglycan transporter activity"/>
    <property type="evidence" value="ECO:0007669"/>
    <property type="project" value="TreeGrafter"/>
</dbReference>
<dbReference type="NCBIfam" id="TIGR02614">
    <property type="entry name" value="ftsW"/>
    <property type="match status" value="1"/>
</dbReference>
<keyword evidence="12" id="KW-0131">Cell cycle</keyword>
<feature type="transmembrane region" description="Helical" evidence="22">
    <location>
        <begin position="330"/>
        <end position="349"/>
    </location>
</feature>
<comment type="catalytic activity">
    <reaction evidence="20">
        <text>[GlcNAc-(1-&gt;4)-Mur2Ac(oyl-L-Ala-gamma-D-Glu-L-Lys-D-Ala-D-Ala)](n)-di-trans,octa-cis-undecaprenyl diphosphate + beta-D-GlcNAc-(1-&gt;4)-Mur2Ac(oyl-L-Ala-gamma-D-Glu-L-Lys-D-Ala-D-Ala)-di-trans,octa-cis-undecaprenyl diphosphate = [GlcNAc-(1-&gt;4)-Mur2Ac(oyl-L-Ala-gamma-D-Glu-L-Lys-D-Ala-D-Ala)](n+1)-di-trans,octa-cis-undecaprenyl diphosphate + di-trans,octa-cis-undecaprenyl diphosphate + H(+)</text>
        <dbReference type="Rhea" id="RHEA:23708"/>
        <dbReference type="Rhea" id="RHEA-COMP:9602"/>
        <dbReference type="Rhea" id="RHEA-COMP:9603"/>
        <dbReference type="ChEBI" id="CHEBI:15378"/>
        <dbReference type="ChEBI" id="CHEBI:58405"/>
        <dbReference type="ChEBI" id="CHEBI:60033"/>
        <dbReference type="ChEBI" id="CHEBI:78435"/>
        <dbReference type="EC" id="2.4.99.28"/>
    </reaction>
</comment>
<name>A0A926FDH0_9FIRM</name>
<keyword evidence="9" id="KW-0573">Peptidoglycan synthesis</keyword>
<dbReference type="Proteomes" id="UP000647416">
    <property type="component" value="Unassembled WGS sequence"/>
</dbReference>
<feature type="transmembrane region" description="Helical" evidence="22">
    <location>
        <begin position="255"/>
        <end position="281"/>
    </location>
</feature>
<keyword evidence="11 22" id="KW-0472">Membrane</keyword>
<evidence type="ECO:0000256" key="5">
    <source>
        <dbReference type="ARBA" id="ARBA00022676"/>
    </source>
</evidence>
<keyword evidence="6" id="KW-0808">Transferase</keyword>
<evidence type="ECO:0000256" key="12">
    <source>
        <dbReference type="ARBA" id="ARBA00023306"/>
    </source>
</evidence>
<keyword evidence="4" id="KW-0132">Cell division</keyword>